<proteinExistence type="predicted"/>
<gene>
    <name evidence="1" type="ORF">Vadar_030282</name>
</gene>
<evidence type="ECO:0000313" key="2">
    <source>
        <dbReference type="Proteomes" id="UP000828048"/>
    </source>
</evidence>
<dbReference type="Proteomes" id="UP000828048">
    <property type="component" value="Chromosome 8"/>
</dbReference>
<accession>A0ACB7YI58</accession>
<comment type="caution">
    <text evidence="1">The sequence shown here is derived from an EMBL/GenBank/DDBJ whole genome shotgun (WGS) entry which is preliminary data.</text>
</comment>
<keyword evidence="2" id="KW-1185">Reference proteome</keyword>
<reference evidence="1 2" key="1">
    <citation type="journal article" date="2021" name="Hortic Res">
        <title>High-quality reference genome and annotation aids understanding of berry development for evergreen blueberry (Vaccinium darrowii).</title>
        <authorList>
            <person name="Yu J."/>
            <person name="Hulse-Kemp A.M."/>
            <person name="Babiker E."/>
            <person name="Staton M."/>
        </authorList>
    </citation>
    <scope>NUCLEOTIDE SEQUENCE [LARGE SCALE GENOMIC DNA]</scope>
    <source>
        <strain evidence="2">cv. NJ 8807/NJ 8810</strain>
        <tissue evidence="1">Young leaf</tissue>
    </source>
</reference>
<name>A0ACB7YI58_9ERIC</name>
<sequence>MVGQGTEAFPELGAHCQDPECNQLDFLPFTCDSCRKVFCLDHRSYKSHNCPKPDHKSRKVIVCETCSTSIETTGHDGENEKALLDKHEKSGDCDPKKKKKPTCAVRRCREVLTFSNTSVCKSCQIKVCLKHRFPADHSCRRSSSVIGSGVGERGSDNKFLIALAKRNVNGGGNDCAKEGRGGGDARAASPPSTPSVKAC</sequence>
<organism evidence="1 2">
    <name type="scientific">Vaccinium darrowii</name>
    <dbReference type="NCBI Taxonomy" id="229202"/>
    <lineage>
        <taxon>Eukaryota</taxon>
        <taxon>Viridiplantae</taxon>
        <taxon>Streptophyta</taxon>
        <taxon>Embryophyta</taxon>
        <taxon>Tracheophyta</taxon>
        <taxon>Spermatophyta</taxon>
        <taxon>Magnoliopsida</taxon>
        <taxon>eudicotyledons</taxon>
        <taxon>Gunneridae</taxon>
        <taxon>Pentapetalae</taxon>
        <taxon>asterids</taxon>
        <taxon>Ericales</taxon>
        <taxon>Ericaceae</taxon>
        <taxon>Vaccinioideae</taxon>
        <taxon>Vaccinieae</taxon>
        <taxon>Vaccinium</taxon>
    </lineage>
</organism>
<evidence type="ECO:0000313" key="1">
    <source>
        <dbReference type="EMBL" id="KAH7852867.1"/>
    </source>
</evidence>
<dbReference type="EMBL" id="CM037158">
    <property type="protein sequence ID" value="KAH7852867.1"/>
    <property type="molecule type" value="Genomic_DNA"/>
</dbReference>
<protein>
    <submittedName>
        <fullName evidence="1">Uncharacterized protein</fullName>
    </submittedName>
</protein>